<evidence type="ECO:0000259" key="9">
    <source>
        <dbReference type="Pfam" id="PF12704"/>
    </source>
</evidence>
<dbReference type="RefSeq" id="WP_379684809.1">
    <property type="nucleotide sequence ID" value="NZ_JBHLYW010000008.1"/>
</dbReference>
<dbReference type="PANTHER" id="PTHR30572">
    <property type="entry name" value="MEMBRANE COMPONENT OF TRANSPORTER-RELATED"/>
    <property type="match status" value="1"/>
</dbReference>
<evidence type="ECO:0000313" key="11">
    <source>
        <dbReference type="Proteomes" id="UP001589734"/>
    </source>
</evidence>
<comment type="similarity">
    <text evidence="6">Belongs to the ABC-4 integral membrane protein family.</text>
</comment>
<keyword evidence="11" id="KW-1185">Reference proteome</keyword>
<evidence type="ECO:0000256" key="4">
    <source>
        <dbReference type="ARBA" id="ARBA00022989"/>
    </source>
</evidence>
<evidence type="ECO:0000256" key="7">
    <source>
        <dbReference type="SAM" id="Phobius"/>
    </source>
</evidence>
<protein>
    <submittedName>
        <fullName evidence="10">ABC transporter permease</fullName>
    </submittedName>
</protein>
<comment type="subcellular location">
    <subcellularLocation>
        <location evidence="1">Cell membrane</location>
        <topology evidence="1">Multi-pass membrane protein</topology>
    </subcellularLocation>
</comment>
<feature type="transmembrane region" description="Helical" evidence="7">
    <location>
        <begin position="21"/>
        <end position="41"/>
    </location>
</feature>
<evidence type="ECO:0000313" key="10">
    <source>
        <dbReference type="EMBL" id="MFC0077642.1"/>
    </source>
</evidence>
<feature type="transmembrane region" description="Helical" evidence="7">
    <location>
        <begin position="386"/>
        <end position="404"/>
    </location>
</feature>
<dbReference type="InterPro" id="IPR025857">
    <property type="entry name" value="MacB_PCD"/>
</dbReference>
<accession>A0ABV6BSL9</accession>
<gene>
    <name evidence="10" type="ORF">ACFFLS_11375</name>
</gene>
<name>A0ABV6BSL9_9FLAO</name>
<dbReference type="Pfam" id="PF12704">
    <property type="entry name" value="MacB_PCD"/>
    <property type="match status" value="1"/>
</dbReference>
<proteinExistence type="inferred from homology"/>
<feature type="domain" description="ABC3 transporter permease C-terminal" evidence="8">
    <location>
        <begin position="291"/>
        <end position="413"/>
    </location>
</feature>
<keyword evidence="5 7" id="KW-0472">Membrane</keyword>
<comment type="caution">
    <text evidence="10">The sequence shown here is derived from an EMBL/GenBank/DDBJ whole genome shotgun (WGS) entry which is preliminary data.</text>
</comment>
<evidence type="ECO:0000256" key="6">
    <source>
        <dbReference type="ARBA" id="ARBA00038076"/>
    </source>
</evidence>
<evidence type="ECO:0000256" key="5">
    <source>
        <dbReference type="ARBA" id="ARBA00023136"/>
    </source>
</evidence>
<organism evidence="10 11">
    <name type="scientific">Flavobacterium procerum</name>
    <dbReference type="NCBI Taxonomy" id="1455569"/>
    <lineage>
        <taxon>Bacteria</taxon>
        <taxon>Pseudomonadati</taxon>
        <taxon>Bacteroidota</taxon>
        <taxon>Flavobacteriia</taxon>
        <taxon>Flavobacteriales</taxon>
        <taxon>Flavobacteriaceae</taxon>
        <taxon>Flavobacterium</taxon>
    </lineage>
</organism>
<keyword evidence="3 7" id="KW-0812">Transmembrane</keyword>
<evidence type="ECO:0000259" key="8">
    <source>
        <dbReference type="Pfam" id="PF02687"/>
    </source>
</evidence>
<sequence length="421" mass="46206">MFKKDNWDEILQALTANPFRTILTAFGVFWGIFILVILLAAGNGLENGIKKGFDGIATNTMFMWSQTTSKAYKGLPKTRRYDFRNSDVAALKAALPDLLYVSPRNQLGDFNGTNNVVRGTKTSAFTIYGDYPELIKQQPMDIINGRFINQQDINSRRKIAVIGKGVISELYGKEEEAIGTYIKINGINFMVVGVYKSKQQGGNAEQEQKNIFIPFTTFQQAFNYGDKVGWMAITAKDETSITDLKPKILEIIKALHSVHPDDSRAVGNFDLYEQYNKVQSLFNILKVIAYFVGTLVLISGVIGISNIMLIVVKERTKEIGIRRALGATPAAIRGQILTESIFLTIISGMFGIAVATGIIAILNMVLDSMPPGNDTMFANPTVDLGVVFVALLILVGSGLLAGFIPAQTAINVKPVDALRTE</sequence>
<dbReference type="InterPro" id="IPR003838">
    <property type="entry name" value="ABC3_permease_C"/>
</dbReference>
<evidence type="ECO:0000256" key="2">
    <source>
        <dbReference type="ARBA" id="ARBA00022475"/>
    </source>
</evidence>
<dbReference type="InterPro" id="IPR050250">
    <property type="entry name" value="Macrolide_Exporter_MacB"/>
</dbReference>
<feature type="transmembrane region" description="Helical" evidence="7">
    <location>
        <begin position="341"/>
        <end position="366"/>
    </location>
</feature>
<reference evidence="10 11" key="1">
    <citation type="submission" date="2024-09" db="EMBL/GenBank/DDBJ databases">
        <authorList>
            <person name="Sun Q."/>
            <person name="Mori K."/>
        </authorList>
    </citation>
    <scope>NUCLEOTIDE SEQUENCE [LARGE SCALE GENOMIC DNA]</scope>
    <source>
        <strain evidence="10 11">CGMCC 1.12926</strain>
    </source>
</reference>
<dbReference type="Pfam" id="PF02687">
    <property type="entry name" value="FtsX"/>
    <property type="match status" value="1"/>
</dbReference>
<dbReference type="EMBL" id="JBHLYW010000008">
    <property type="protein sequence ID" value="MFC0077642.1"/>
    <property type="molecule type" value="Genomic_DNA"/>
</dbReference>
<feature type="transmembrane region" description="Helical" evidence="7">
    <location>
        <begin position="287"/>
        <end position="312"/>
    </location>
</feature>
<keyword evidence="4 7" id="KW-1133">Transmembrane helix</keyword>
<dbReference type="Proteomes" id="UP001589734">
    <property type="component" value="Unassembled WGS sequence"/>
</dbReference>
<evidence type="ECO:0000256" key="1">
    <source>
        <dbReference type="ARBA" id="ARBA00004651"/>
    </source>
</evidence>
<keyword evidence="2" id="KW-1003">Cell membrane</keyword>
<dbReference type="PANTHER" id="PTHR30572:SF4">
    <property type="entry name" value="ABC TRANSPORTER PERMEASE YTRF"/>
    <property type="match status" value="1"/>
</dbReference>
<evidence type="ECO:0000256" key="3">
    <source>
        <dbReference type="ARBA" id="ARBA00022692"/>
    </source>
</evidence>
<feature type="domain" description="MacB-like periplasmic core" evidence="9">
    <location>
        <begin position="21"/>
        <end position="248"/>
    </location>
</feature>